<evidence type="ECO:0000313" key="2">
    <source>
        <dbReference type="Proteomes" id="UP000199076"/>
    </source>
</evidence>
<sequence>MAVVAGVVGAVVIAGVGAAFVFGLVPGGGDDDTTPPTTGDGNESDVALTFTLVGGSECGRTCRVVNTTIRNTGNRSLNVTADHALFTRYENGSAKKEAWSGAVAPGAIAANETVSSTFEINVGIGDGLALRENDGLLFTTLQTGQGNKTVETVVPVD</sequence>
<reference evidence="2" key="1">
    <citation type="submission" date="2016-10" db="EMBL/GenBank/DDBJ databases">
        <authorList>
            <person name="Varghese N."/>
            <person name="Submissions S."/>
        </authorList>
    </citation>
    <scope>NUCLEOTIDE SEQUENCE [LARGE SCALE GENOMIC DNA]</scope>
    <source>
        <strain evidence="2">IBRC-M 10760</strain>
    </source>
</reference>
<accession>A0A1G7NQU1</accession>
<gene>
    <name evidence="1" type="ORF">SAMN05216218_109102</name>
</gene>
<name>A0A1G7NQU1_9EURY</name>
<proteinExistence type="predicted"/>
<dbReference type="EMBL" id="FNBK01000009">
    <property type="protein sequence ID" value="SDF76414.1"/>
    <property type="molecule type" value="Genomic_DNA"/>
</dbReference>
<evidence type="ECO:0000313" key="1">
    <source>
        <dbReference type="EMBL" id="SDF76414.1"/>
    </source>
</evidence>
<protein>
    <submittedName>
        <fullName evidence="1">Uncharacterized protein</fullName>
    </submittedName>
</protein>
<dbReference type="AlphaFoldDB" id="A0A1G7NQU1"/>
<keyword evidence="2" id="KW-1185">Reference proteome</keyword>
<dbReference type="Proteomes" id="UP000199076">
    <property type="component" value="Unassembled WGS sequence"/>
</dbReference>
<organism evidence="1 2">
    <name type="scientific">Halorientalis regularis</name>
    <dbReference type="NCBI Taxonomy" id="660518"/>
    <lineage>
        <taxon>Archaea</taxon>
        <taxon>Methanobacteriati</taxon>
        <taxon>Methanobacteriota</taxon>
        <taxon>Stenosarchaea group</taxon>
        <taxon>Halobacteria</taxon>
        <taxon>Halobacteriales</taxon>
        <taxon>Haloarculaceae</taxon>
        <taxon>Halorientalis</taxon>
    </lineage>
</organism>